<dbReference type="Proteomes" id="UP000234748">
    <property type="component" value="Unassembled WGS sequence"/>
</dbReference>
<dbReference type="EMBL" id="PGUY01000079">
    <property type="protein sequence ID" value="PLT27767.1"/>
    <property type="molecule type" value="Genomic_DNA"/>
</dbReference>
<dbReference type="PANTHER" id="PTHR34477:SF1">
    <property type="entry name" value="UPF0213 PROTEIN YHBQ"/>
    <property type="match status" value="1"/>
</dbReference>
<evidence type="ECO:0000259" key="2">
    <source>
        <dbReference type="PROSITE" id="PS50164"/>
    </source>
</evidence>
<evidence type="ECO:0000313" key="3">
    <source>
        <dbReference type="EMBL" id="PLT27767.1"/>
    </source>
</evidence>
<keyword evidence="4" id="KW-1185">Reference proteome</keyword>
<dbReference type="SUPFAM" id="SSF82771">
    <property type="entry name" value="GIY-YIG endonuclease"/>
    <property type="match status" value="1"/>
</dbReference>
<organism evidence="3 4">
    <name type="scientific">Peribacillus deserti</name>
    <dbReference type="NCBI Taxonomy" id="673318"/>
    <lineage>
        <taxon>Bacteria</taxon>
        <taxon>Bacillati</taxon>
        <taxon>Bacillota</taxon>
        <taxon>Bacilli</taxon>
        <taxon>Bacillales</taxon>
        <taxon>Bacillaceae</taxon>
        <taxon>Peribacillus</taxon>
    </lineage>
</organism>
<comment type="caution">
    <text evidence="3">The sequence shown here is derived from an EMBL/GenBank/DDBJ whole genome shotgun (WGS) entry which is preliminary data.</text>
</comment>
<dbReference type="RefSeq" id="WP_101645566.1">
    <property type="nucleotide sequence ID" value="NZ_PGUY01000079.1"/>
</dbReference>
<dbReference type="Gene3D" id="3.40.1440.10">
    <property type="entry name" value="GIY-YIG endonuclease"/>
    <property type="match status" value="1"/>
</dbReference>
<feature type="domain" description="GIY-YIG" evidence="2">
    <location>
        <begin position="5"/>
        <end position="80"/>
    </location>
</feature>
<keyword evidence="3" id="KW-0378">Hydrolase</keyword>
<gene>
    <name evidence="3" type="ORF">CUU66_22145</name>
</gene>
<dbReference type="InterPro" id="IPR035901">
    <property type="entry name" value="GIY-YIG_endonuc_sf"/>
</dbReference>
<evidence type="ECO:0000256" key="1">
    <source>
        <dbReference type="ARBA" id="ARBA00007435"/>
    </source>
</evidence>
<dbReference type="OrthoDB" id="9807770at2"/>
<sequence>MEKNNKHYFYVLECKDGSYYAGYTNNLEKRVSTHNEGKGAKYTRGRGPVRLIYSQTFMEKSDALKMEYQFKQLNRTGKERFIREGGNKNDVAAKKL</sequence>
<dbReference type="PROSITE" id="PS50164">
    <property type="entry name" value="GIY_YIG"/>
    <property type="match status" value="1"/>
</dbReference>
<keyword evidence="3" id="KW-0540">Nuclease</keyword>
<reference evidence="3 4" key="1">
    <citation type="submission" date="2017-11" db="EMBL/GenBank/DDBJ databases">
        <title>Comparitive Functional Genomics of Dry Heat Resistant strains isolated from the Viking Spacecraft.</title>
        <authorList>
            <person name="Seuylemezian A."/>
            <person name="Cooper K."/>
            <person name="Vaishampayan P."/>
        </authorList>
    </citation>
    <scope>NUCLEOTIDE SEQUENCE [LARGE SCALE GENOMIC DNA]</scope>
    <source>
        <strain evidence="3 4">V1-29</strain>
    </source>
</reference>
<dbReference type="InterPro" id="IPR050190">
    <property type="entry name" value="UPF0213_domain"/>
</dbReference>
<dbReference type="AlphaFoldDB" id="A0A2N5M065"/>
<dbReference type="InterPro" id="IPR000305">
    <property type="entry name" value="GIY-YIG_endonuc"/>
</dbReference>
<accession>A0A2N5M065</accession>
<dbReference type="Pfam" id="PF01541">
    <property type="entry name" value="GIY-YIG"/>
    <property type="match status" value="1"/>
</dbReference>
<dbReference type="SMART" id="SM00465">
    <property type="entry name" value="GIYc"/>
    <property type="match status" value="1"/>
</dbReference>
<evidence type="ECO:0000313" key="4">
    <source>
        <dbReference type="Proteomes" id="UP000234748"/>
    </source>
</evidence>
<protein>
    <submittedName>
        <fullName evidence="3">Endonuclease</fullName>
    </submittedName>
</protein>
<comment type="similarity">
    <text evidence="1">Belongs to the UPF0213 family.</text>
</comment>
<dbReference type="PANTHER" id="PTHR34477">
    <property type="entry name" value="UPF0213 PROTEIN YHBQ"/>
    <property type="match status" value="1"/>
</dbReference>
<keyword evidence="3" id="KW-0255">Endonuclease</keyword>
<name>A0A2N5M065_9BACI</name>
<dbReference type="CDD" id="cd10456">
    <property type="entry name" value="GIY-YIG_UPF0213"/>
    <property type="match status" value="1"/>
</dbReference>
<dbReference type="GO" id="GO:0004519">
    <property type="term" value="F:endonuclease activity"/>
    <property type="evidence" value="ECO:0007669"/>
    <property type="project" value="UniProtKB-KW"/>
</dbReference>
<proteinExistence type="inferred from homology"/>